<evidence type="ECO:0000313" key="4">
    <source>
        <dbReference type="Proteomes" id="UP000501600"/>
    </source>
</evidence>
<name>A0A6H2DR54_9SPHN</name>
<dbReference type="Pfam" id="PF00534">
    <property type="entry name" value="Glycos_transf_1"/>
    <property type="match status" value="1"/>
</dbReference>
<keyword evidence="4" id="KW-1185">Reference proteome</keyword>
<dbReference type="KEGG" id="phao:HF685_11050"/>
<dbReference type="AlphaFoldDB" id="A0A6H2DR54"/>
<organism evidence="3 4">
    <name type="scientific">Parasphingorhabdus halotolerans</name>
    <dbReference type="NCBI Taxonomy" id="2725558"/>
    <lineage>
        <taxon>Bacteria</taxon>
        <taxon>Pseudomonadati</taxon>
        <taxon>Pseudomonadota</taxon>
        <taxon>Alphaproteobacteria</taxon>
        <taxon>Sphingomonadales</taxon>
        <taxon>Sphingomonadaceae</taxon>
        <taxon>Parasphingorhabdus</taxon>
    </lineage>
</organism>
<gene>
    <name evidence="3" type="ORF">HF685_11050</name>
</gene>
<dbReference type="Proteomes" id="UP000501600">
    <property type="component" value="Chromosome"/>
</dbReference>
<evidence type="ECO:0000259" key="1">
    <source>
        <dbReference type="Pfam" id="PF00534"/>
    </source>
</evidence>
<sequence>MHVLVVTQYFWPETFRINDLVSELVNRGHEVTVLTGQPNYPAGKIFQDYRDDPAAFSSYAGAKVIRVPLISRGKGSLRLLLNYASFAISGCTIGVWKIRRVKFDVIFSPQLSPITAMLPAVLIRQVRKRKFAMWVLDLWPDTLKALGIIKSSRLLNMVGRLVGFVYHRTDKLYVQSEGFIPNVLEHTKKPVELEFLPNWSEDIPELNSVEPSPEVTAVPKSFDIMFAGAVGEAQDFPAILEAAEQLKDVPQLRWLIVGDGRVSDWVAEEINRRGLTNIIMLGRHPVETMPSFYKHADVMLVSLKAEPIFASTIPGKIQSYLAAGKPIIAMLDGEGAKVIKSSGAGISVPASNASELAATIRTMMSMEQSELRAMGKASKEYSNKVFDRKKIIDRIERDLFSLKAVEK</sequence>
<dbReference type="PANTHER" id="PTHR12526:SF622">
    <property type="entry name" value="GLYCOSYLTRANSFERASE (GROUP I)"/>
    <property type="match status" value="1"/>
</dbReference>
<dbReference type="PANTHER" id="PTHR12526">
    <property type="entry name" value="GLYCOSYLTRANSFERASE"/>
    <property type="match status" value="1"/>
</dbReference>
<feature type="domain" description="Glycosyltransferase subfamily 4-like N-terminal" evidence="2">
    <location>
        <begin position="16"/>
        <end position="199"/>
    </location>
</feature>
<dbReference type="Gene3D" id="3.40.50.2000">
    <property type="entry name" value="Glycogen Phosphorylase B"/>
    <property type="match status" value="2"/>
</dbReference>
<dbReference type="GO" id="GO:0016757">
    <property type="term" value="F:glycosyltransferase activity"/>
    <property type="evidence" value="ECO:0007669"/>
    <property type="project" value="UniProtKB-ARBA"/>
</dbReference>
<protein>
    <submittedName>
        <fullName evidence="3">Glycosyltransferase family 4 protein</fullName>
    </submittedName>
</protein>
<proteinExistence type="predicted"/>
<dbReference type="CDD" id="cd03794">
    <property type="entry name" value="GT4_WbuB-like"/>
    <property type="match status" value="1"/>
</dbReference>
<dbReference type="InterPro" id="IPR028098">
    <property type="entry name" value="Glyco_trans_4-like_N"/>
</dbReference>
<feature type="domain" description="Glycosyl transferase family 1" evidence="1">
    <location>
        <begin position="219"/>
        <end position="379"/>
    </location>
</feature>
<accession>A0A6H2DR54</accession>
<evidence type="ECO:0000259" key="2">
    <source>
        <dbReference type="Pfam" id="PF13579"/>
    </source>
</evidence>
<dbReference type="Pfam" id="PF13579">
    <property type="entry name" value="Glyco_trans_4_4"/>
    <property type="match status" value="1"/>
</dbReference>
<dbReference type="SUPFAM" id="SSF53756">
    <property type="entry name" value="UDP-Glycosyltransferase/glycogen phosphorylase"/>
    <property type="match status" value="1"/>
</dbReference>
<dbReference type="InterPro" id="IPR001296">
    <property type="entry name" value="Glyco_trans_1"/>
</dbReference>
<evidence type="ECO:0000313" key="3">
    <source>
        <dbReference type="EMBL" id="QJB70814.1"/>
    </source>
</evidence>
<keyword evidence="3" id="KW-0808">Transferase</keyword>
<dbReference type="EMBL" id="CP051217">
    <property type="protein sequence ID" value="QJB70814.1"/>
    <property type="molecule type" value="Genomic_DNA"/>
</dbReference>
<reference evidence="3 4" key="1">
    <citation type="submission" date="2020-04" db="EMBL/GenBank/DDBJ databases">
        <title>Genome sequence for Sphingorhabdus sp. strain M1.</title>
        <authorList>
            <person name="Park S.-J."/>
        </authorList>
    </citation>
    <scope>NUCLEOTIDE SEQUENCE [LARGE SCALE GENOMIC DNA]</scope>
    <source>
        <strain evidence="3 4">JK6</strain>
    </source>
</reference>